<dbReference type="GO" id="GO:0022857">
    <property type="term" value="F:transmembrane transporter activity"/>
    <property type="evidence" value="ECO:0007669"/>
    <property type="project" value="InterPro"/>
</dbReference>
<feature type="transmembrane region" description="Helical" evidence="1">
    <location>
        <begin position="98"/>
        <end position="123"/>
    </location>
</feature>
<keyword evidence="3" id="KW-1185">Reference proteome</keyword>
<keyword evidence="1" id="KW-1133">Transmembrane helix</keyword>
<name>A0A381JB14_9CLOT</name>
<dbReference type="OrthoDB" id="5198189at2"/>
<protein>
    <submittedName>
        <fullName evidence="2">Metal ion ABC transporter membrane-spanning subunit</fullName>
    </submittedName>
</protein>
<evidence type="ECO:0000313" key="3">
    <source>
        <dbReference type="Proteomes" id="UP000254664"/>
    </source>
</evidence>
<dbReference type="RefSeq" id="WP_115641563.1">
    <property type="nucleotide sequence ID" value="NZ_UFWZ01000001.1"/>
</dbReference>
<evidence type="ECO:0000256" key="1">
    <source>
        <dbReference type="SAM" id="Phobius"/>
    </source>
</evidence>
<feature type="transmembrane region" description="Helical" evidence="1">
    <location>
        <begin position="209"/>
        <end position="227"/>
    </location>
</feature>
<evidence type="ECO:0000313" key="2">
    <source>
        <dbReference type="EMBL" id="SUY47626.1"/>
    </source>
</evidence>
<feature type="transmembrane region" description="Helical" evidence="1">
    <location>
        <begin position="164"/>
        <end position="189"/>
    </location>
</feature>
<sequence>MQSNTGKGNSLSKRTIVASFMILIVIPITMAFGIIVLNDRKEYFISLLIILYTMVPFFMIFEKRKPQPRELVTISVLCGIGVAGRAAFFMLPQFKPVVAVVIISGVCFGAESGFLVGAVTGFVSNFFFGQGPWTPWQMFCFGIIGFLAGILFKKGMLPKKRGALCIYGGIATFVIYGGIINIGALVMFTGKLNWKALKATYISGIPFDLVHAIATIFFLFILANPMIEKLDRIKKKYGLVEP</sequence>
<feature type="transmembrane region" description="Helical" evidence="1">
    <location>
        <begin position="73"/>
        <end position="91"/>
    </location>
</feature>
<accession>A0A381JB14</accession>
<dbReference type="InterPro" id="IPR024529">
    <property type="entry name" value="ECF_trnsprt_substrate-spec"/>
</dbReference>
<reference evidence="2 3" key="1">
    <citation type="submission" date="2018-06" db="EMBL/GenBank/DDBJ databases">
        <authorList>
            <consortium name="Pathogen Informatics"/>
            <person name="Doyle S."/>
        </authorList>
    </citation>
    <scope>NUCLEOTIDE SEQUENCE [LARGE SCALE GENOMIC DNA]</scope>
    <source>
        <strain evidence="2 3">NCTC9836</strain>
    </source>
</reference>
<feature type="transmembrane region" description="Helical" evidence="1">
    <location>
        <begin position="43"/>
        <end position="61"/>
    </location>
</feature>
<dbReference type="Pfam" id="PF12822">
    <property type="entry name" value="ECF_trnsprt"/>
    <property type="match status" value="1"/>
</dbReference>
<keyword evidence="1" id="KW-0812">Transmembrane</keyword>
<dbReference type="EMBL" id="UFWZ01000001">
    <property type="protein sequence ID" value="SUY47626.1"/>
    <property type="molecule type" value="Genomic_DNA"/>
</dbReference>
<organism evidence="2 3">
    <name type="scientific">Clostridium putrefaciens</name>
    <dbReference type="NCBI Taxonomy" id="99675"/>
    <lineage>
        <taxon>Bacteria</taxon>
        <taxon>Bacillati</taxon>
        <taxon>Bacillota</taxon>
        <taxon>Clostridia</taxon>
        <taxon>Eubacteriales</taxon>
        <taxon>Clostridiaceae</taxon>
        <taxon>Clostridium</taxon>
    </lineage>
</organism>
<gene>
    <name evidence="2" type="ORF">NCTC9836_01963</name>
</gene>
<dbReference type="AlphaFoldDB" id="A0A381JB14"/>
<feature type="transmembrane region" description="Helical" evidence="1">
    <location>
        <begin position="135"/>
        <end position="152"/>
    </location>
</feature>
<feature type="transmembrane region" description="Helical" evidence="1">
    <location>
        <begin position="16"/>
        <end position="36"/>
    </location>
</feature>
<dbReference type="Gene3D" id="1.10.1760.20">
    <property type="match status" value="1"/>
</dbReference>
<keyword evidence="1" id="KW-0472">Membrane</keyword>
<proteinExistence type="predicted"/>
<dbReference type="Proteomes" id="UP000254664">
    <property type="component" value="Unassembled WGS sequence"/>
</dbReference>